<dbReference type="RefSeq" id="WP_144230492.1">
    <property type="nucleotide sequence ID" value="NZ_CBCRVV010000009.1"/>
</dbReference>
<keyword evidence="9" id="KW-1185">Reference proteome</keyword>
<dbReference type="AlphaFoldDB" id="A0A556QJA2"/>
<keyword evidence="6" id="KW-0175">Coiled coil</keyword>
<gene>
    <name evidence="8" type="ORF">FPL22_11455</name>
</gene>
<dbReference type="SUPFAM" id="SSF55874">
    <property type="entry name" value="ATPase domain of HSP90 chaperone/DNA topoisomerase II/histidine kinase"/>
    <property type="match status" value="1"/>
</dbReference>
<evidence type="ECO:0000259" key="7">
    <source>
        <dbReference type="PROSITE" id="PS50109"/>
    </source>
</evidence>
<evidence type="ECO:0000256" key="3">
    <source>
        <dbReference type="ARBA" id="ARBA00022553"/>
    </source>
</evidence>
<keyword evidence="4" id="KW-0808">Transferase</keyword>
<evidence type="ECO:0000256" key="4">
    <source>
        <dbReference type="ARBA" id="ARBA00022679"/>
    </source>
</evidence>
<evidence type="ECO:0000256" key="5">
    <source>
        <dbReference type="ARBA" id="ARBA00022777"/>
    </source>
</evidence>
<dbReference type="Gene3D" id="1.10.287.130">
    <property type="match status" value="1"/>
</dbReference>
<comment type="caution">
    <text evidence="8">The sequence shown here is derived from an EMBL/GenBank/DDBJ whole genome shotgun (WGS) entry which is preliminary data.</text>
</comment>
<feature type="domain" description="Histidine kinase" evidence="7">
    <location>
        <begin position="106"/>
        <end position="323"/>
    </location>
</feature>
<proteinExistence type="predicted"/>
<dbReference type="InterPro" id="IPR036890">
    <property type="entry name" value="HATPase_C_sf"/>
</dbReference>
<dbReference type="InterPro" id="IPR004358">
    <property type="entry name" value="Sig_transdc_His_kin-like_C"/>
</dbReference>
<protein>
    <recommendedName>
        <fullName evidence="2">histidine kinase</fullName>
        <ecNumber evidence="2">2.7.13.3</ecNumber>
    </recommendedName>
</protein>
<dbReference type="InterPro" id="IPR003594">
    <property type="entry name" value="HATPase_dom"/>
</dbReference>
<keyword evidence="3" id="KW-0597">Phosphoprotein</keyword>
<dbReference type="InterPro" id="IPR003661">
    <property type="entry name" value="HisK_dim/P_dom"/>
</dbReference>
<dbReference type="GO" id="GO:0000155">
    <property type="term" value="F:phosphorelay sensor kinase activity"/>
    <property type="evidence" value="ECO:0007669"/>
    <property type="project" value="InterPro"/>
</dbReference>
<evidence type="ECO:0000256" key="6">
    <source>
        <dbReference type="SAM" id="Coils"/>
    </source>
</evidence>
<comment type="catalytic activity">
    <reaction evidence="1">
        <text>ATP + protein L-histidine = ADP + protein N-phospho-L-histidine.</text>
        <dbReference type="EC" id="2.7.13.3"/>
    </reaction>
</comment>
<name>A0A556QJA2_9BACT</name>
<dbReference type="PRINTS" id="PR00344">
    <property type="entry name" value="BCTRLSENSOR"/>
</dbReference>
<reference evidence="8 9" key="1">
    <citation type="submission" date="2019-07" db="EMBL/GenBank/DDBJ databases">
        <title>Description of 53C-WASEF.</title>
        <authorList>
            <person name="Pitt A."/>
            <person name="Hahn M.W."/>
        </authorList>
    </citation>
    <scope>NUCLEOTIDE SEQUENCE [LARGE SCALE GENOMIC DNA]</scope>
    <source>
        <strain evidence="8 9">53C-WASEF</strain>
    </source>
</reference>
<dbReference type="Pfam" id="PF00512">
    <property type="entry name" value="HisKA"/>
    <property type="match status" value="1"/>
</dbReference>
<keyword evidence="5 8" id="KW-0418">Kinase</keyword>
<dbReference type="InterPro" id="IPR036097">
    <property type="entry name" value="HisK_dim/P_sf"/>
</dbReference>
<dbReference type="InterPro" id="IPR005467">
    <property type="entry name" value="His_kinase_dom"/>
</dbReference>
<evidence type="ECO:0000313" key="9">
    <source>
        <dbReference type="Proteomes" id="UP000315648"/>
    </source>
</evidence>
<dbReference type="OrthoDB" id="9773956at2"/>
<feature type="coiled-coil region" evidence="6">
    <location>
        <begin position="72"/>
        <end position="106"/>
    </location>
</feature>
<dbReference type="EC" id="2.7.13.3" evidence="2"/>
<dbReference type="Pfam" id="PF02518">
    <property type="entry name" value="HATPase_c"/>
    <property type="match status" value="1"/>
</dbReference>
<accession>A0A556QJA2</accession>
<dbReference type="Proteomes" id="UP000315648">
    <property type="component" value="Unassembled WGS sequence"/>
</dbReference>
<dbReference type="PANTHER" id="PTHR43547">
    <property type="entry name" value="TWO-COMPONENT HISTIDINE KINASE"/>
    <property type="match status" value="1"/>
</dbReference>
<evidence type="ECO:0000256" key="2">
    <source>
        <dbReference type="ARBA" id="ARBA00012438"/>
    </source>
</evidence>
<dbReference type="SUPFAM" id="SSF47384">
    <property type="entry name" value="Homodimeric domain of signal transducing histidine kinase"/>
    <property type="match status" value="1"/>
</dbReference>
<dbReference type="PANTHER" id="PTHR43547:SF2">
    <property type="entry name" value="HYBRID SIGNAL TRANSDUCTION HISTIDINE KINASE C"/>
    <property type="match status" value="1"/>
</dbReference>
<dbReference type="CDD" id="cd00075">
    <property type="entry name" value="HATPase"/>
    <property type="match status" value="1"/>
</dbReference>
<evidence type="ECO:0000313" key="8">
    <source>
        <dbReference type="EMBL" id="TSJ76735.1"/>
    </source>
</evidence>
<organism evidence="8 9">
    <name type="scientific">Rariglobus hedericola</name>
    <dbReference type="NCBI Taxonomy" id="2597822"/>
    <lineage>
        <taxon>Bacteria</taxon>
        <taxon>Pseudomonadati</taxon>
        <taxon>Verrucomicrobiota</taxon>
        <taxon>Opitutia</taxon>
        <taxon>Opitutales</taxon>
        <taxon>Opitutaceae</taxon>
        <taxon>Rariglobus</taxon>
    </lineage>
</organism>
<dbReference type="EMBL" id="VMBG01000002">
    <property type="protein sequence ID" value="TSJ76735.1"/>
    <property type="molecule type" value="Genomic_DNA"/>
</dbReference>
<dbReference type="SMART" id="SM00388">
    <property type="entry name" value="HisKA"/>
    <property type="match status" value="1"/>
</dbReference>
<dbReference type="FunFam" id="3.30.565.10:FF:000006">
    <property type="entry name" value="Sensor histidine kinase WalK"/>
    <property type="match status" value="1"/>
</dbReference>
<dbReference type="CDD" id="cd00082">
    <property type="entry name" value="HisKA"/>
    <property type="match status" value="1"/>
</dbReference>
<sequence length="323" mass="35453">MAKADRASRDQAVESLYAKETAALRLAENALTRQQLSDVVYEPFREVIKNYRRLLRQTMKVTAVSDSTQLQLRRTSRELTEALAKVETLNTELRSLQQEKDEIFAMAIHDLKSPLSGICGLAQIISDPTLSTPDEHREMGADIHQLGGDMLTMVADLVDLYRFESGPLVFPASEHTLTGFRDQIAGTLSGSARRKRMSLVFKIEPSDGIVTVNPEAFVRIANNLVSNALKYASQGSVVTVSLQARSGELHFSVTDQGPGISAVDQKKLFRKFARLSARPTGGETASGLGLAIVKRLTDLLKGRVWCESELGHGTTFHVVLPCA</sequence>
<dbReference type="SMART" id="SM00387">
    <property type="entry name" value="HATPase_c"/>
    <property type="match status" value="1"/>
</dbReference>
<dbReference type="PROSITE" id="PS50109">
    <property type="entry name" value="HIS_KIN"/>
    <property type="match status" value="1"/>
</dbReference>
<dbReference type="Gene3D" id="3.30.565.10">
    <property type="entry name" value="Histidine kinase-like ATPase, C-terminal domain"/>
    <property type="match status" value="1"/>
</dbReference>
<evidence type="ECO:0000256" key="1">
    <source>
        <dbReference type="ARBA" id="ARBA00000085"/>
    </source>
</evidence>